<feature type="domain" description="DAGKc" evidence="3">
    <location>
        <begin position="2"/>
        <end position="133"/>
    </location>
</feature>
<dbReference type="InterPro" id="IPR045540">
    <property type="entry name" value="YegS/DAGK_C"/>
</dbReference>
<dbReference type="InterPro" id="IPR001206">
    <property type="entry name" value="Diacylglycerol_kinase_cat_dom"/>
</dbReference>
<dbReference type="Gene3D" id="2.60.200.40">
    <property type="match status" value="1"/>
</dbReference>
<dbReference type="PROSITE" id="PS50146">
    <property type="entry name" value="DAGK"/>
    <property type="match status" value="1"/>
</dbReference>
<dbReference type="EMBL" id="CCXS01000001">
    <property type="protein sequence ID" value="CEG21827.1"/>
    <property type="molecule type" value="Genomic_DNA"/>
</dbReference>
<dbReference type="InterPro" id="IPR005218">
    <property type="entry name" value="Diacylglycerol/lipid_kinase"/>
</dbReference>
<dbReference type="Gene3D" id="3.40.50.10330">
    <property type="entry name" value="Probable inorganic polyphosphate/atp-NAD kinase, domain 1"/>
    <property type="match status" value="1"/>
</dbReference>
<dbReference type="GO" id="GO:0016301">
    <property type="term" value="F:kinase activity"/>
    <property type="evidence" value="ECO:0007669"/>
    <property type="project" value="UniProtKB-KW"/>
</dbReference>
<dbReference type="InterPro" id="IPR004363">
    <property type="entry name" value="Methylgl_synth"/>
</dbReference>
<proteinExistence type="predicted"/>
<keyword evidence="1" id="KW-0547">Nucleotide-binding</keyword>
<dbReference type="PANTHER" id="PTHR30492:SF0">
    <property type="entry name" value="METHYLGLYOXAL SYNTHASE"/>
    <property type="match status" value="1"/>
</dbReference>
<name>A0A098EJ47_9BACL</name>
<dbReference type="InterPro" id="IPR017438">
    <property type="entry name" value="ATP-NAD_kinase_N"/>
</dbReference>
<dbReference type="InterPro" id="IPR016064">
    <property type="entry name" value="NAD/diacylglycerol_kinase_sf"/>
</dbReference>
<evidence type="ECO:0000259" key="3">
    <source>
        <dbReference type="PROSITE" id="PS50146"/>
    </source>
</evidence>
<dbReference type="GO" id="GO:0005524">
    <property type="term" value="F:ATP binding"/>
    <property type="evidence" value="ECO:0007669"/>
    <property type="project" value="UniProtKB-KW"/>
</dbReference>
<evidence type="ECO:0000313" key="4">
    <source>
        <dbReference type="EMBL" id="CEG21827.1"/>
    </source>
</evidence>
<dbReference type="RefSeq" id="WP_052650583.1">
    <property type="nucleotide sequence ID" value="NZ_CCXS01000001.1"/>
</dbReference>
<dbReference type="Proteomes" id="UP000043699">
    <property type="component" value="Unassembled WGS sequence"/>
</dbReference>
<dbReference type="NCBIfam" id="TIGR00147">
    <property type="entry name" value="YegS/Rv2252/BmrU family lipid kinase"/>
    <property type="match status" value="1"/>
</dbReference>
<dbReference type="SUPFAM" id="SSF111331">
    <property type="entry name" value="NAD kinase/diacylglycerol kinase-like"/>
    <property type="match status" value="1"/>
</dbReference>
<dbReference type="GO" id="GO:0008929">
    <property type="term" value="F:methylglyoxal synthase activity"/>
    <property type="evidence" value="ECO:0007669"/>
    <property type="project" value="InterPro"/>
</dbReference>
<dbReference type="STRING" id="1499687.BN1080_00746"/>
<dbReference type="PANTHER" id="PTHR30492">
    <property type="entry name" value="METHYLGLYOXAL SYNTHASE"/>
    <property type="match status" value="1"/>
</dbReference>
<dbReference type="Pfam" id="PF19279">
    <property type="entry name" value="YegS_C"/>
    <property type="match status" value="1"/>
</dbReference>
<dbReference type="OrthoDB" id="142078at2"/>
<sequence>MPRFERSVLLYNGAAGASMNQEILPLVISPLAKASKQLTLVQTETKEEFEEACISYADSADVLFVAGGDGTVHSAVQALCNLEDAPILGILPGGTCNDFARTLEIPISLDEAAQALADGEVKNVDIALANNHSFLNFAGIGLITDASSNIDSNLKERYGKLSYFMSALQMIRQAESFAVSLEIDGVPYNENAVLVLVMNGKSIGTHMFPLAEIDPTDGLLDVFVIQTSSIAAIREWFSLSQPDTVTDELEHITHFKGKNIVLKTEAEMDVDTDGEIYLKTPLEIKMQPQNIKMLVPKPQEQAF</sequence>
<accession>A0A098EJ47</accession>
<dbReference type="GO" id="GO:0005829">
    <property type="term" value="C:cytosol"/>
    <property type="evidence" value="ECO:0007669"/>
    <property type="project" value="TreeGrafter"/>
</dbReference>
<reference evidence="4 5" key="1">
    <citation type="submission" date="2014-09" db="EMBL/GenBank/DDBJ databases">
        <authorList>
            <person name="Urmite Genomes Urmite Genomes"/>
        </authorList>
    </citation>
    <scope>NUCLEOTIDE SEQUENCE [LARGE SCALE GENOMIC DNA]</scope>
    <source>
        <strain evidence="4 5">ES2</strain>
    </source>
</reference>
<organism evidence="4 5">
    <name type="scientific">Planococcus massiliensis</name>
    <dbReference type="NCBI Taxonomy" id="1499687"/>
    <lineage>
        <taxon>Bacteria</taxon>
        <taxon>Bacillati</taxon>
        <taxon>Bacillota</taxon>
        <taxon>Bacilli</taxon>
        <taxon>Bacillales</taxon>
        <taxon>Caryophanaceae</taxon>
        <taxon>Planococcus</taxon>
    </lineage>
</organism>
<dbReference type="SMART" id="SM00046">
    <property type="entry name" value="DAGKc"/>
    <property type="match status" value="1"/>
</dbReference>
<dbReference type="GO" id="GO:0019242">
    <property type="term" value="P:methylglyoxal biosynthetic process"/>
    <property type="evidence" value="ECO:0007669"/>
    <property type="project" value="InterPro"/>
</dbReference>
<keyword evidence="4" id="KW-0808">Transferase</keyword>
<evidence type="ECO:0000256" key="1">
    <source>
        <dbReference type="ARBA" id="ARBA00022741"/>
    </source>
</evidence>
<evidence type="ECO:0000313" key="5">
    <source>
        <dbReference type="Proteomes" id="UP000043699"/>
    </source>
</evidence>
<protein>
    <submittedName>
        <fullName evidence="4">Putative lipid kinase BmrU</fullName>
    </submittedName>
</protein>
<dbReference type="GO" id="GO:0008654">
    <property type="term" value="P:phospholipid biosynthetic process"/>
    <property type="evidence" value="ECO:0007669"/>
    <property type="project" value="InterPro"/>
</dbReference>
<dbReference type="AlphaFoldDB" id="A0A098EJ47"/>
<dbReference type="Pfam" id="PF00781">
    <property type="entry name" value="DAGK_cat"/>
    <property type="match status" value="1"/>
</dbReference>
<evidence type="ECO:0000256" key="2">
    <source>
        <dbReference type="ARBA" id="ARBA00022840"/>
    </source>
</evidence>
<keyword evidence="4" id="KW-0418">Kinase</keyword>
<keyword evidence="2" id="KW-0067">ATP-binding</keyword>
<keyword evidence="5" id="KW-1185">Reference proteome</keyword>
<gene>
    <name evidence="4" type="primary">bmrU</name>
    <name evidence="4" type="ORF">BN1080_00746</name>
</gene>